<evidence type="ECO:0000313" key="1">
    <source>
        <dbReference type="EMBL" id="MEQ2359196.1"/>
    </source>
</evidence>
<accession>A0ABV1AME4</accession>
<organism evidence="1 2">
    <name type="scientific">Blautia intestinihominis</name>
    <dbReference type="NCBI Taxonomy" id="3133152"/>
    <lineage>
        <taxon>Bacteria</taxon>
        <taxon>Bacillati</taxon>
        <taxon>Bacillota</taxon>
        <taxon>Clostridia</taxon>
        <taxon>Lachnospirales</taxon>
        <taxon>Lachnospiraceae</taxon>
        <taxon>Blautia</taxon>
    </lineage>
</organism>
<name>A0ABV1AME4_9FIRM</name>
<gene>
    <name evidence="1" type="ORF">WMO75_12845</name>
</gene>
<comment type="caution">
    <text evidence="1">The sequence shown here is derived from an EMBL/GenBank/DDBJ whole genome shotgun (WGS) entry which is preliminary data.</text>
</comment>
<dbReference type="Proteomes" id="UP001446032">
    <property type="component" value="Unassembled WGS sequence"/>
</dbReference>
<sequence length="55" mass="6388">MPARKGNNRVQTKLAQFTYDHRQLNDRMSKIRKNATELGKFLDSMPPKKGGKQEK</sequence>
<protein>
    <submittedName>
        <fullName evidence="1">Uncharacterized protein</fullName>
    </submittedName>
</protein>
<dbReference type="EMBL" id="JBBMEI010000043">
    <property type="protein sequence ID" value="MEQ2359196.1"/>
    <property type="molecule type" value="Genomic_DNA"/>
</dbReference>
<keyword evidence="2" id="KW-1185">Reference proteome</keyword>
<proteinExistence type="predicted"/>
<evidence type="ECO:0000313" key="2">
    <source>
        <dbReference type="Proteomes" id="UP001446032"/>
    </source>
</evidence>
<dbReference type="RefSeq" id="WP_158565294.1">
    <property type="nucleotide sequence ID" value="NZ_JBBMEI010000043.1"/>
</dbReference>
<reference evidence="1 2" key="1">
    <citation type="submission" date="2024-03" db="EMBL/GenBank/DDBJ databases">
        <title>Human intestinal bacterial collection.</title>
        <authorList>
            <person name="Pauvert C."/>
            <person name="Hitch T.C.A."/>
            <person name="Clavel T."/>
        </authorList>
    </citation>
    <scope>NUCLEOTIDE SEQUENCE [LARGE SCALE GENOMIC DNA]</scope>
    <source>
        <strain evidence="1 2">CLA-AA-H95</strain>
    </source>
</reference>